<accession>A0A382SWM3</accession>
<evidence type="ECO:0000313" key="1">
    <source>
        <dbReference type="EMBL" id="SVD14350.1"/>
    </source>
</evidence>
<proteinExistence type="predicted"/>
<reference evidence="1" key="1">
    <citation type="submission" date="2018-05" db="EMBL/GenBank/DDBJ databases">
        <authorList>
            <person name="Lanie J.A."/>
            <person name="Ng W.-L."/>
            <person name="Kazmierczak K.M."/>
            <person name="Andrzejewski T.M."/>
            <person name="Davidsen T.M."/>
            <person name="Wayne K.J."/>
            <person name="Tettelin H."/>
            <person name="Glass J.I."/>
            <person name="Rusch D."/>
            <person name="Podicherti R."/>
            <person name="Tsui H.-C.T."/>
            <person name="Winkler M.E."/>
        </authorList>
    </citation>
    <scope>NUCLEOTIDE SEQUENCE</scope>
</reference>
<protein>
    <submittedName>
        <fullName evidence="1">Uncharacterized protein</fullName>
    </submittedName>
</protein>
<gene>
    <name evidence="1" type="ORF">METZ01_LOCUS367204</name>
</gene>
<name>A0A382SWM3_9ZZZZ</name>
<dbReference type="EMBL" id="UINC01132190">
    <property type="protein sequence ID" value="SVD14350.1"/>
    <property type="molecule type" value="Genomic_DNA"/>
</dbReference>
<dbReference type="AlphaFoldDB" id="A0A382SWM3"/>
<feature type="non-terminal residue" evidence="1">
    <location>
        <position position="307"/>
    </location>
</feature>
<sequence length="307" mass="36011">LKKAKQARKRKKPEDLQTLEEVIYKDSKNPDKGFKLSDDYELQFGDGTSITIGELAERLGKEPKDARGKSNRRKPVEFYKYFLRLMYDPDLPHFANKTDLNDIFNIWNKKVGKIKERDIEERHIRYETQVGRRGPKPGGGRWRPQTGVEPGKLIQLTEGTKDGEVEVIIKYIRDVYPKASVNKSPIGIGRIIPNFRVSKKQKEKLFASFSEDKVFDRWINNELEEDPYKLVVNRLENAKNNVKEYMDSFYPNGFPGEVTTSKRFSDQWFKDNKNKSFPFLIFRQGHIFNRKKEKINFLGLVQKKKVV</sequence>
<organism evidence="1">
    <name type="scientific">marine metagenome</name>
    <dbReference type="NCBI Taxonomy" id="408172"/>
    <lineage>
        <taxon>unclassified sequences</taxon>
        <taxon>metagenomes</taxon>
        <taxon>ecological metagenomes</taxon>
    </lineage>
</organism>
<feature type="non-terminal residue" evidence="1">
    <location>
        <position position="1"/>
    </location>
</feature>